<proteinExistence type="predicted"/>
<gene>
    <name evidence="2" type="ORF">DBO86_17745</name>
</gene>
<dbReference type="EMBL" id="QASO01000106">
    <property type="protein sequence ID" value="PTU77876.1"/>
    <property type="molecule type" value="Genomic_DNA"/>
</dbReference>
<dbReference type="SUPFAM" id="SSF54427">
    <property type="entry name" value="NTF2-like"/>
    <property type="match status" value="1"/>
</dbReference>
<dbReference type="Proteomes" id="UP000244052">
    <property type="component" value="Unassembled WGS sequence"/>
</dbReference>
<dbReference type="Gene3D" id="3.10.450.50">
    <property type="match status" value="1"/>
</dbReference>
<accession>A0A2T5PJE9</accession>
<reference evidence="2 3" key="1">
    <citation type="submission" date="2018-04" db="EMBL/GenBank/DDBJ databases">
        <title>Pseudomonas sp. nov., isolated from mangrove soil.</title>
        <authorList>
            <person name="Chen C."/>
        </authorList>
    </citation>
    <scope>NUCLEOTIDE SEQUENCE [LARGE SCALE GENOMIC DNA]</scope>
    <source>
        <strain evidence="2 3">JCM 14246</strain>
    </source>
</reference>
<evidence type="ECO:0000313" key="2">
    <source>
        <dbReference type="EMBL" id="PTU77876.1"/>
    </source>
</evidence>
<keyword evidence="3" id="KW-1185">Reference proteome</keyword>
<dbReference type="InterPro" id="IPR011721">
    <property type="entry name" value="CHP02096"/>
</dbReference>
<protein>
    <submittedName>
        <fullName evidence="2">Isopropylmalate/homocitrate/citramalate synthase</fullName>
    </submittedName>
</protein>
<dbReference type="Pfam" id="PF12680">
    <property type="entry name" value="SnoaL_2"/>
    <property type="match status" value="1"/>
</dbReference>
<dbReference type="NCBIfam" id="TIGR02096">
    <property type="entry name" value="ketosteroid isomerase-related protein"/>
    <property type="match status" value="1"/>
</dbReference>
<sequence>MTATELVQAYYAAFNAGDMPAFFDLLADDVVHDINQGERQVGKATFAAFMNKMNRCYRERLDDIVVMQNAAGDRAAAEFVVHGEYLANDEGLPPANGQTYVLPAGAFFEIKNGKVARISNYYNLNDWVAQVG</sequence>
<dbReference type="AlphaFoldDB" id="A0A2T5PJE9"/>
<evidence type="ECO:0000313" key="3">
    <source>
        <dbReference type="Proteomes" id="UP000244052"/>
    </source>
</evidence>
<dbReference type="RefSeq" id="WP_108234385.1">
    <property type="nucleotide sequence ID" value="NZ_QASO01000106.1"/>
</dbReference>
<feature type="domain" description="SnoaL-like" evidence="1">
    <location>
        <begin position="7"/>
        <end position="118"/>
    </location>
</feature>
<organism evidence="2 3">
    <name type="scientific">Ectopseudomonas oleovorans</name>
    <name type="common">Pseudomonas oleovorans</name>
    <dbReference type="NCBI Taxonomy" id="301"/>
    <lineage>
        <taxon>Bacteria</taxon>
        <taxon>Pseudomonadati</taxon>
        <taxon>Pseudomonadota</taxon>
        <taxon>Gammaproteobacteria</taxon>
        <taxon>Pseudomonadales</taxon>
        <taxon>Pseudomonadaceae</taxon>
        <taxon>Ectopseudomonas</taxon>
    </lineage>
</organism>
<name>A0A2T5PJE9_ECTOL</name>
<comment type="caution">
    <text evidence="2">The sequence shown here is derived from an EMBL/GenBank/DDBJ whole genome shotgun (WGS) entry which is preliminary data.</text>
</comment>
<evidence type="ECO:0000259" key="1">
    <source>
        <dbReference type="Pfam" id="PF12680"/>
    </source>
</evidence>
<dbReference type="InterPro" id="IPR037401">
    <property type="entry name" value="SnoaL-like"/>
</dbReference>
<dbReference type="InterPro" id="IPR032710">
    <property type="entry name" value="NTF2-like_dom_sf"/>
</dbReference>